<accession>A0A3G9G6H7</accession>
<organism evidence="1 2">
    <name type="scientific">Asticcacaulis excentricus</name>
    <dbReference type="NCBI Taxonomy" id="78587"/>
    <lineage>
        <taxon>Bacteria</taxon>
        <taxon>Pseudomonadati</taxon>
        <taxon>Pseudomonadota</taxon>
        <taxon>Alphaproteobacteria</taxon>
        <taxon>Caulobacterales</taxon>
        <taxon>Caulobacteraceae</taxon>
        <taxon>Asticcacaulis</taxon>
    </lineage>
</organism>
<dbReference type="EMBL" id="AP018827">
    <property type="protein sequence ID" value="BBF79858.1"/>
    <property type="molecule type" value="Genomic_DNA"/>
</dbReference>
<name>A0A3G9G6H7_9CAUL</name>
<gene>
    <name evidence="1" type="ORF">EM6_0433</name>
</gene>
<evidence type="ECO:0000313" key="2">
    <source>
        <dbReference type="Proteomes" id="UP000278756"/>
    </source>
</evidence>
<proteinExistence type="predicted"/>
<evidence type="ECO:0008006" key="3">
    <source>
        <dbReference type="Google" id="ProtNLM"/>
    </source>
</evidence>
<dbReference type="CDD" id="cd17033">
    <property type="entry name" value="DR1245-like"/>
    <property type="match status" value="1"/>
</dbReference>
<reference evidence="2" key="2">
    <citation type="journal article" date="2017" name="Plant Physiol. Biochem.">
        <title>Differential oxidative and antioxidative response of duckweed Lemna minor toward plant growth promoting/inhibiting bacteria.</title>
        <authorList>
            <person name="Ishizawa H."/>
            <person name="Kuroda M."/>
            <person name="Morikawa M."/>
            <person name="Ike M."/>
        </authorList>
    </citation>
    <scope>NUCLEOTIDE SEQUENCE [LARGE SCALE GENOMIC DNA]</scope>
    <source>
        <strain evidence="2">M6</strain>
    </source>
</reference>
<protein>
    <recommendedName>
        <fullName evidence="3">YbjN domain-containing protein</fullName>
    </recommendedName>
</protein>
<sequence length="177" mass="19854">MDLPQADYTDTTSDPLELVEAILTDEGLTFERTPDGEVLFSLAGLWKSHDMWFSCRPEGECLQLCSSLDLRFDPAKVAPIHQLLSLVNQRVWFGHFEIYEDEEGMREAGRLPADIVFRHTLLSSPMERPGQVQTAHMINVAAEAVDRFYPAFDFLFKGAPTAEAALEACLFETIGEA</sequence>
<dbReference type="AlphaFoldDB" id="A0A3G9G6H7"/>
<dbReference type="Proteomes" id="UP000278756">
    <property type="component" value="Chromosome 1"/>
</dbReference>
<evidence type="ECO:0000313" key="1">
    <source>
        <dbReference type="EMBL" id="BBF79858.1"/>
    </source>
</evidence>
<dbReference type="OrthoDB" id="9792176at2"/>
<reference evidence="2" key="1">
    <citation type="journal article" date="2017" name="Biotechnol. Biofuels">
        <title>Evaluation of environmental bacterial communities as a factor affecting the growth of duckweed Lemna minor.</title>
        <authorList>
            <person name="Ishizawa H."/>
            <person name="Kuroda M."/>
            <person name="Morikawa M."/>
            <person name="Ike M."/>
        </authorList>
    </citation>
    <scope>NUCLEOTIDE SEQUENCE [LARGE SCALE GENOMIC DNA]</scope>
    <source>
        <strain evidence="2">M6</strain>
    </source>
</reference>
<dbReference type="RefSeq" id="WP_126419956.1">
    <property type="nucleotide sequence ID" value="NZ_AP018827.1"/>
</dbReference>
<dbReference type="Pfam" id="PF10722">
    <property type="entry name" value="YbjN"/>
    <property type="match status" value="1"/>
</dbReference>
<dbReference type="InterPro" id="IPR019660">
    <property type="entry name" value="Put_sensory_transdc_reg_YbjN"/>
</dbReference>